<evidence type="ECO:0000256" key="3">
    <source>
        <dbReference type="ARBA" id="ARBA00022729"/>
    </source>
</evidence>
<evidence type="ECO:0000256" key="5">
    <source>
        <dbReference type="ARBA" id="ARBA00023237"/>
    </source>
</evidence>
<dbReference type="Proteomes" id="UP000309594">
    <property type="component" value="Unassembled WGS sequence"/>
</dbReference>
<dbReference type="SUPFAM" id="SSF48452">
    <property type="entry name" value="TPR-like"/>
    <property type="match status" value="1"/>
</dbReference>
<evidence type="ECO:0000259" key="6">
    <source>
        <dbReference type="Pfam" id="PF07980"/>
    </source>
</evidence>
<dbReference type="AlphaFoldDB" id="A0A4R0MQ62"/>
<dbReference type="PROSITE" id="PS51257">
    <property type="entry name" value="PROKAR_LIPOPROTEIN"/>
    <property type="match status" value="1"/>
</dbReference>
<keyword evidence="3" id="KW-0732">Signal</keyword>
<gene>
    <name evidence="8" type="ORF">EZ444_21170</name>
    <name evidence="9" type="ORF">FBD94_10035</name>
</gene>
<reference evidence="9 11" key="2">
    <citation type="submission" date="2019-04" db="EMBL/GenBank/DDBJ databases">
        <title>Pedobacter sp. RP-1-16 sp. nov., isolated from Arctic soil.</title>
        <authorList>
            <person name="Dahal R.H."/>
            <person name="Kim D.-U."/>
        </authorList>
    </citation>
    <scope>NUCLEOTIDE SEQUENCE [LARGE SCALE GENOMIC DNA]</scope>
    <source>
        <strain evidence="9 11">RP-1-16</strain>
    </source>
</reference>
<evidence type="ECO:0000259" key="7">
    <source>
        <dbReference type="Pfam" id="PF14322"/>
    </source>
</evidence>
<dbReference type="EMBL" id="SWDX01000003">
    <property type="protein sequence ID" value="TKC62541.1"/>
    <property type="molecule type" value="Genomic_DNA"/>
</dbReference>
<reference evidence="8 10" key="1">
    <citation type="submission" date="2019-02" db="EMBL/GenBank/DDBJ databases">
        <title>Pedobacter sp. RP-3-8 sp. nov., isolated from Arctic soil.</title>
        <authorList>
            <person name="Dahal R.H."/>
        </authorList>
    </citation>
    <scope>NUCLEOTIDE SEQUENCE [LARGE SCALE GENOMIC DNA]</scope>
    <source>
        <strain evidence="8 10">RP-3-8</strain>
    </source>
</reference>
<evidence type="ECO:0000313" key="8">
    <source>
        <dbReference type="EMBL" id="TCC88978.1"/>
    </source>
</evidence>
<protein>
    <submittedName>
        <fullName evidence="8">RagB/SusD family nutrient uptake outer membrane protein</fullName>
    </submittedName>
</protein>
<sequence>MKKVKLYTLLAGLILFASCKKFLDKQPPHNLTLDNAVTDYAGAKNVLNGMYGTVQNQNLGGNLMVPLSAMAGFYTGDFAINYNMATRQGDKDYGDRWIGMYAAINAANAAIIAISALSDDQFPAGLPSKKNMVAEARLYRAWNYSWLLWTRCHWWSAPENPNGLIYRDKMANLSNLQVARLTVGASYDKIFEDIDDAIANAPSYTSSKYLSKEMAMVLKAKLLLYRGKGNDYTEALKLVQALKPKAFIEPNVKKLYEDAWDSKEVLWSRYLESPGRTLSEFAYSYGIVYNHKFNLEFATGWLVFDPRYPEVTGIVRSPESWDDRTFPAFTKLAHRGRVTGPEDKYATYYFRWSELYLMEAELIARTGGTVTDALKPINAMRAAKTSVVLPALTASSLNEFYDVLFKEIWVELALENGSEWFASLRFMKDGKPWVYSLKKDVNFDENKYIWPIPDAEIISNKLATQNPDLK</sequence>
<dbReference type="Pfam" id="PF07980">
    <property type="entry name" value="SusD_RagB"/>
    <property type="match status" value="1"/>
</dbReference>
<accession>A0A4U1GEL4</accession>
<dbReference type="Gene3D" id="1.25.40.390">
    <property type="match status" value="1"/>
</dbReference>
<feature type="domain" description="SusD-like N-terminal" evidence="7">
    <location>
        <begin position="21"/>
        <end position="208"/>
    </location>
</feature>
<name>A0A4R0MQ62_9SPHI</name>
<dbReference type="InterPro" id="IPR033985">
    <property type="entry name" value="SusD-like_N"/>
</dbReference>
<comment type="subcellular location">
    <subcellularLocation>
        <location evidence="1">Cell outer membrane</location>
    </subcellularLocation>
</comment>
<comment type="similarity">
    <text evidence="2">Belongs to the SusD family.</text>
</comment>
<accession>A0A4R0MQ62</accession>
<feature type="domain" description="RagB/SusD" evidence="6">
    <location>
        <begin position="340"/>
        <end position="467"/>
    </location>
</feature>
<organism evidence="8 10">
    <name type="scientific">Pedobacter hiemivivus</name>
    <dbReference type="NCBI Taxonomy" id="2530454"/>
    <lineage>
        <taxon>Bacteria</taxon>
        <taxon>Pseudomonadati</taxon>
        <taxon>Bacteroidota</taxon>
        <taxon>Sphingobacteriia</taxon>
        <taxon>Sphingobacteriales</taxon>
        <taxon>Sphingobacteriaceae</taxon>
        <taxon>Pedobacter</taxon>
    </lineage>
</organism>
<dbReference type="GO" id="GO:0009279">
    <property type="term" value="C:cell outer membrane"/>
    <property type="evidence" value="ECO:0007669"/>
    <property type="project" value="UniProtKB-SubCell"/>
</dbReference>
<dbReference type="OrthoDB" id="5694214at2"/>
<evidence type="ECO:0000256" key="4">
    <source>
        <dbReference type="ARBA" id="ARBA00023136"/>
    </source>
</evidence>
<dbReference type="InterPro" id="IPR012944">
    <property type="entry name" value="SusD_RagB_dom"/>
</dbReference>
<dbReference type="RefSeq" id="WP_131611147.1">
    <property type="nucleotide sequence ID" value="NZ_SJSM01000019.1"/>
</dbReference>
<dbReference type="Proteomes" id="UP000291117">
    <property type="component" value="Unassembled WGS sequence"/>
</dbReference>
<dbReference type="EMBL" id="SJSM01000019">
    <property type="protein sequence ID" value="TCC88978.1"/>
    <property type="molecule type" value="Genomic_DNA"/>
</dbReference>
<evidence type="ECO:0000256" key="1">
    <source>
        <dbReference type="ARBA" id="ARBA00004442"/>
    </source>
</evidence>
<evidence type="ECO:0000313" key="11">
    <source>
        <dbReference type="Proteomes" id="UP000309594"/>
    </source>
</evidence>
<keyword evidence="4" id="KW-0472">Membrane</keyword>
<keyword evidence="5" id="KW-0998">Cell outer membrane</keyword>
<evidence type="ECO:0000313" key="9">
    <source>
        <dbReference type="EMBL" id="TKC62541.1"/>
    </source>
</evidence>
<dbReference type="InterPro" id="IPR011990">
    <property type="entry name" value="TPR-like_helical_dom_sf"/>
</dbReference>
<evidence type="ECO:0000313" key="10">
    <source>
        <dbReference type="Proteomes" id="UP000291117"/>
    </source>
</evidence>
<dbReference type="Pfam" id="PF14322">
    <property type="entry name" value="SusD-like_3"/>
    <property type="match status" value="1"/>
</dbReference>
<evidence type="ECO:0000256" key="2">
    <source>
        <dbReference type="ARBA" id="ARBA00006275"/>
    </source>
</evidence>
<keyword evidence="10" id="KW-1185">Reference proteome</keyword>
<proteinExistence type="inferred from homology"/>
<comment type="caution">
    <text evidence="8">The sequence shown here is derived from an EMBL/GenBank/DDBJ whole genome shotgun (WGS) entry which is preliminary data.</text>
</comment>